<protein>
    <recommendedName>
        <fullName evidence="3">chorismate mutase</fullName>
        <ecNumber evidence="3">5.4.99.5</ecNumber>
    </recommendedName>
</protein>
<dbReference type="GO" id="GO:0009073">
    <property type="term" value="P:aromatic amino acid family biosynthetic process"/>
    <property type="evidence" value="ECO:0007669"/>
    <property type="project" value="UniProtKB-KW"/>
</dbReference>
<name>A0A5N6P5V7_9ASTR</name>
<organism evidence="8 9">
    <name type="scientific">Mikania micrantha</name>
    <name type="common">bitter vine</name>
    <dbReference type="NCBI Taxonomy" id="192012"/>
    <lineage>
        <taxon>Eukaryota</taxon>
        <taxon>Viridiplantae</taxon>
        <taxon>Streptophyta</taxon>
        <taxon>Embryophyta</taxon>
        <taxon>Tracheophyta</taxon>
        <taxon>Spermatophyta</taxon>
        <taxon>Magnoliopsida</taxon>
        <taxon>eudicotyledons</taxon>
        <taxon>Gunneridae</taxon>
        <taxon>Pentapetalae</taxon>
        <taxon>asterids</taxon>
        <taxon>campanulids</taxon>
        <taxon>Asterales</taxon>
        <taxon>Asteraceae</taxon>
        <taxon>Asteroideae</taxon>
        <taxon>Heliantheae alliance</taxon>
        <taxon>Eupatorieae</taxon>
        <taxon>Mikania</taxon>
    </lineage>
</organism>
<dbReference type="Pfam" id="PF01817">
    <property type="entry name" value="CM_2"/>
    <property type="match status" value="1"/>
</dbReference>
<dbReference type="GO" id="GO:0005737">
    <property type="term" value="C:cytoplasm"/>
    <property type="evidence" value="ECO:0007669"/>
    <property type="project" value="TreeGrafter"/>
</dbReference>
<keyword evidence="6" id="KW-0413">Isomerase</keyword>
<dbReference type="EC" id="5.4.99.5" evidence="3"/>
<dbReference type="PANTHER" id="PTHR21145:SF0">
    <property type="entry name" value="CHORISMATE MUTASE 1, CHLOROPLASTIC"/>
    <property type="match status" value="1"/>
</dbReference>
<dbReference type="SUPFAM" id="SSF48600">
    <property type="entry name" value="Chorismate mutase II"/>
    <property type="match status" value="1"/>
</dbReference>
<evidence type="ECO:0000256" key="3">
    <source>
        <dbReference type="ARBA" id="ARBA00012404"/>
    </source>
</evidence>
<dbReference type="GO" id="GO:0008652">
    <property type="term" value="P:amino acid biosynthetic process"/>
    <property type="evidence" value="ECO:0007669"/>
    <property type="project" value="UniProtKB-KW"/>
</dbReference>
<keyword evidence="4" id="KW-0028">Amino-acid biosynthesis</keyword>
<dbReference type="InterPro" id="IPR002701">
    <property type="entry name" value="CM_II_prokaryot"/>
</dbReference>
<dbReference type="InterPro" id="IPR036263">
    <property type="entry name" value="Chorismate_II_sf"/>
</dbReference>
<reference evidence="8 9" key="1">
    <citation type="submission" date="2019-05" db="EMBL/GenBank/DDBJ databases">
        <title>Mikania micrantha, genome provides insights into the molecular mechanism of rapid growth.</title>
        <authorList>
            <person name="Liu B."/>
        </authorList>
    </citation>
    <scope>NUCLEOTIDE SEQUENCE [LARGE SCALE GENOMIC DNA]</scope>
    <source>
        <strain evidence="8">NLD-2019</strain>
        <tissue evidence="8">Leaf</tissue>
    </source>
</reference>
<keyword evidence="5" id="KW-0057">Aromatic amino acid biosynthesis</keyword>
<feature type="domain" description="Chorismate mutase" evidence="7">
    <location>
        <begin position="186"/>
        <end position="297"/>
    </location>
</feature>
<evidence type="ECO:0000256" key="2">
    <source>
        <dbReference type="ARBA" id="ARBA00004817"/>
    </source>
</evidence>
<gene>
    <name evidence="8" type="ORF">E3N88_12560</name>
</gene>
<accession>A0A5N6P5V7</accession>
<dbReference type="InterPro" id="IPR008238">
    <property type="entry name" value="Chorismate_mutase_AroQ_euk"/>
</dbReference>
<keyword evidence="9" id="KW-1185">Reference proteome</keyword>
<dbReference type="PROSITE" id="PS51169">
    <property type="entry name" value="CHORISMATE_MUT_3"/>
    <property type="match status" value="1"/>
</dbReference>
<evidence type="ECO:0000256" key="1">
    <source>
        <dbReference type="ARBA" id="ARBA00000824"/>
    </source>
</evidence>
<dbReference type="Gene3D" id="1.10.590.10">
    <property type="entry name" value="Chorismate mutase, AroQ class superfamily, eukaryotic"/>
    <property type="match status" value="1"/>
</dbReference>
<comment type="caution">
    <text evidence="8">The sequence shown here is derived from an EMBL/GenBank/DDBJ whole genome shotgun (WGS) entry which is preliminary data.</text>
</comment>
<dbReference type="NCBIfam" id="TIGR01802">
    <property type="entry name" value="CM_pl-yst"/>
    <property type="match status" value="1"/>
</dbReference>
<dbReference type="OrthoDB" id="191918at2759"/>
<dbReference type="GO" id="GO:0004106">
    <property type="term" value="F:chorismate mutase activity"/>
    <property type="evidence" value="ECO:0007669"/>
    <property type="project" value="UniProtKB-EC"/>
</dbReference>
<dbReference type="InterPro" id="IPR037039">
    <property type="entry name" value="CM_AroQ_sf_eucaryotic"/>
</dbReference>
<evidence type="ECO:0000256" key="4">
    <source>
        <dbReference type="ARBA" id="ARBA00022605"/>
    </source>
</evidence>
<dbReference type="PANTHER" id="PTHR21145">
    <property type="entry name" value="CHORISMATE MUTASE"/>
    <property type="match status" value="1"/>
</dbReference>
<dbReference type="AlphaFoldDB" id="A0A5N6P5V7"/>
<proteinExistence type="predicted"/>
<dbReference type="UniPathway" id="UPA00120">
    <property type="reaction ID" value="UER00203"/>
</dbReference>
<evidence type="ECO:0000259" key="7">
    <source>
        <dbReference type="Pfam" id="PF01817"/>
    </source>
</evidence>
<evidence type="ECO:0000313" key="8">
    <source>
        <dbReference type="EMBL" id="KAD5961087.1"/>
    </source>
</evidence>
<comment type="pathway">
    <text evidence="2">Metabolic intermediate biosynthesis; prephenate biosynthesis; prephenate from chorismate: step 1/1.</text>
</comment>
<evidence type="ECO:0000256" key="5">
    <source>
        <dbReference type="ARBA" id="ARBA00023141"/>
    </source>
</evidence>
<evidence type="ECO:0000256" key="6">
    <source>
        <dbReference type="ARBA" id="ARBA00023235"/>
    </source>
</evidence>
<dbReference type="GO" id="GO:0046417">
    <property type="term" value="P:chorismate metabolic process"/>
    <property type="evidence" value="ECO:0007669"/>
    <property type="project" value="InterPro"/>
</dbReference>
<comment type="catalytic activity">
    <reaction evidence="1">
        <text>chorismate = prephenate</text>
        <dbReference type="Rhea" id="RHEA:13897"/>
        <dbReference type="ChEBI" id="CHEBI:29748"/>
        <dbReference type="ChEBI" id="CHEBI:29934"/>
        <dbReference type="EC" id="5.4.99.5"/>
    </reaction>
</comment>
<sequence length="308" mass="34852">MEANLLRFQSFPAIFTISRTKSQIFAVQIAPPLSKNCNFLAISGIQKNRTHSVMASASTGFKNASRIDESEMYNLDGIRSSLIRLEDSIIFSLVERAQYCFNKDTYNRDGILKETEKINAKLGRYKSPYEHPFFPNDLPESILPPLQYPEVLHPCANSINVNKIVSNMYFNELLPGLVKEGDDGNYGSTATCDAICLQLLSKRIHYGKFLAEAKFRASQVEYETAIRAQDSKKLEDLLTYTDVENATLERVKKKAETYAQVVYEGPSEVESKPVNKLNPGFVTSVYGECIMPLTKRVIQVMYLLKRLD</sequence>
<evidence type="ECO:0000313" key="9">
    <source>
        <dbReference type="Proteomes" id="UP000326396"/>
    </source>
</evidence>
<dbReference type="Proteomes" id="UP000326396">
    <property type="component" value="Linkage Group LG14"/>
</dbReference>
<dbReference type="EMBL" id="SZYD01000006">
    <property type="protein sequence ID" value="KAD5961087.1"/>
    <property type="molecule type" value="Genomic_DNA"/>
</dbReference>